<proteinExistence type="predicted"/>
<dbReference type="PROSITE" id="PS51352">
    <property type="entry name" value="THIOREDOXIN_2"/>
    <property type="match status" value="1"/>
</dbReference>
<dbReference type="GO" id="GO:0016209">
    <property type="term" value="F:antioxidant activity"/>
    <property type="evidence" value="ECO:0007669"/>
    <property type="project" value="InterPro"/>
</dbReference>
<accession>A0A1H8IX38</accession>
<dbReference type="Gene3D" id="3.40.30.10">
    <property type="entry name" value="Glutaredoxin"/>
    <property type="match status" value="1"/>
</dbReference>
<dbReference type="InterPro" id="IPR013766">
    <property type="entry name" value="Thioredoxin_domain"/>
</dbReference>
<protein>
    <submittedName>
        <fullName evidence="3">Peroxiredoxin</fullName>
    </submittedName>
</protein>
<dbReference type="PROSITE" id="PS00194">
    <property type="entry name" value="THIOREDOXIN_1"/>
    <property type="match status" value="1"/>
</dbReference>
<keyword evidence="1" id="KW-1015">Disulfide bond</keyword>
<evidence type="ECO:0000313" key="4">
    <source>
        <dbReference type="Proteomes" id="UP000199300"/>
    </source>
</evidence>
<dbReference type="SUPFAM" id="SSF52833">
    <property type="entry name" value="Thioredoxin-like"/>
    <property type="match status" value="1"/>
</dbReference>
<dbReference type="RefSeq" id="WP_245751558.1">
    <property type="nucleotide sequence ID" value="NZ_FODJ01000001.1"/>
</dbReference>
<dbReference type="InterPro" id="IPR050553">
    <property type="entry name" value="Thioredoxin_ResA/DsbE_sf"/>
</dbReference>
<dbReference type="InterPro" id="IPR017937">
    <property type="entry name" value="Thioredoxin_CS"/>
</dbReference>
<dbReference type="PANTHER" id="PTHR42852">
    <property type="entry name" value="THIOL:DISULFIDE INTERCHANGE PROTEIN DSBE"/>
    <property type="match status" value="1"/>
</dbReference>
<dbReference type="EMBL" id="FODJ01000001">
    <property type="protein sequence ID" value="SEN72606.1"/>
    <property type="molecule type" value="Genomic_DNA"/>
</dbReference>
<dbReference type="GO" id="GO:0016491">
    <property type="term" value="F:oxidoreductase activity"/>
    <property type="evidence" value="ECO:0007669"/>
    <property type="project" value="InterPro"/>
</dbReference>
<dbReference type="InterPro" id="IPR000866">
    <property type="entry name" value="AhpC/TSA"/>
</dbReference>
<dbReference type="AlphaFoldDB" id="A0A1H8IX38"/>
<organism evidence="3 4">
    <name type="scientific">Amphibacillus marinus</name>
    <dbReference type="NCBI Taxonomy" id="872970"/>
    <lineage>
        <taxon>Bacteria</taxon>
        <taxon>Bacillati</taxon>
        <taxon>Bacillota</taxon>
        <taxon>Bacilli</taxon>
        <taxon>Bacillales</taxon>
        <taxon>Bacillaceae</taxon>
        <taxon>Amphibacillus</taxon>
    </lineage>
</organism>
<evidence type="ECO:0000313" key="3">
    <source>
        <dbReference type="EMBL" id="SEN72606.1"/>
    </source>
</evidence>
<dbReference type="PANTHER" id="PTHR42852:SF1">
    <property type="entry name" value="THIOREDOXIN-LIKE PROTEIN YNEN"/>
    <property type="match status" value="1"/>
</dbReference>
<evidence type="ECO:0000259" key="2">
    <source>
        <dbReference type="PROSITE" id="PS51352"/>
    </source>
</evidence>
<feature type="domain" description="Thioredoxin" evidence="2">
    <location>
        <begin position="47"/>
        <end position="185"/>
    </location>
</feature>
<gene>
    <name evidence="3" type="ORF">SAMN04488134_101744</name>
</gene>
<dbReference type="InterPro" id="IPR036249">
    <property type="entry name" value="Thioredoxin-like_sf"/>
</dbReference>
<reference evidence="3 4" key="1">
    <citation type="submission" date="2016-10" db="EMBL/GenBank/DDBJ databases">
        <authorList>
            <person name="de Groot N.N."/>
        </authorList>
    </citation>
    <scope>NUCLEOTIDE SEQUENCE [LARGE SCALE GENOMIC DNA]</scope>
    <source>
        <strain evidence="3 4">CGMCC 1.10434</strain>
    </source>
</reference>
<dbReference type="STRING" id="872970.SAMN04488134_101744"/>
<evidence type="ECO:0000256" key="1">
    <source>
        <dbReference type="ARBA" id="ARBA00023157"/>
    </source>
</evidence>
<keyword evidence="4" id="KW-1185">Reference proteome</keyword>
<dbReference type="Pfam" id="PF00578">
    <property type="entry name" value="AhpC-TSA"/>
    <property type="match status" value="1"/>
</dbReference>
<sequence>MRKSLLILAIIGMVAWTAFDFIYTTFSRDNDDDGELVLTNEEVEVGLAVGNQAPDFHLQTLTGERVQLSDYLGSPIMLNFWATWCPPCRAEMPDMQRFYEDTEITILAVNLTDTEHSNSDVDAFVKEHALTFPIPIDKAGDTSSLYDIQAIPTTFMIDQTGIIHDKSYGALTYEQMISAYQSMRY</sequence>
<dbReference type="CDD" id="cd02966">
    <property type="entry name" value="TlpA_like_family"/>
    <property type="match status" value="1"/>
</dbReference>
<name>A0A1H8IX38_9BACI</name>
<dbReference type="Proteomes" id="UP000199300">
    <property type="component" value="Unassembled WGS sequence"/>
</dbReference>